<keyword evidence="2" id="KW-0472">Membrane</keyword>
<feature type="compositionally biased region" description="Low complexity" evidence="1">
    <location>
        <begin position="328"/>
        <end position="341"/>
    </location>
</feature>
<dbReference type="PANTHER" id="PTHR39387:SF1">
    <property type="entry name" value="SHAVENOID, ISOFORM B"/>
    <property type="match status" value="1"/>
</dbReference>
<dbReference type="AlphaFoldDB" id="A0AAV5VSJ9"/>
<accession>A0AAV5VSJ9</accession>
<name>A0AAV5VSJ9_9BILA</name>
<protein>
    <recommendedName>
        <fullName evidence="4">Shavenoid isoform B-like N-terminal domain-containing protein</fullName>
    </recommendedName>
</protein>
<comment type="caution">
    <text evidence="5">The sequence shown here is derived from an EMBL/GenBank/DDBJ whole genome shotgun (WGS) entry which is preliminary data.</text>
</comment>
<dbReference type="GO" id="GO:0005938">
    <property type="term" value="C:cell cortex"/>
    <property type="evidence" value="ECO:0007669"/>
    <property type="project" value="TreeGrafter"/>
</dbReference>
<feature type="compositionally biased region" description="Low complexity" evidence="1">
    <location>
        <begin position="432"/>
        <end position="449"/>
    </location>
</feature>
<feature type="transmembrane region" description="Helical" evidence="2">
    <location>
        <begin position="256"/>
        <end position="279"/>
    </location>
</feature>
<dbReference type="Pfam" id="PF23328">
    <property type="entry name" value="Sha_B_N"/>
    <property type="match status" value="1"/>
</dbReference>
<dbReference type="EMBL" id="BTSY01000004">
    <property type="protein sequence ID" value="GMT22475.1"/>
    <property type="molecule type" value="Genomic_DNA"/>
</dbReference>
<keyword evidence="2" id="KW-1133">Transmembrane helix</keyword>
<organism evidence="5 6">
    <name type="scientific">Pristionchus fissidentatus</name>
    <dbReference type="NCBI Taxonomy" id="1538716"/>
    <lineage>
        <taxon>Eukaryota</taxon>
        <taxon>Metazoa</taxon>
        <taxon>Ecdysozoa</taxon>
        <taxon>Nematoda</taxon>
        <taxon>Chromadorea</taxon>
        <taxon>Rhabditida</taxon>
        <taxon>Rhabditina</taxon>
        <taxon>Diplogasteromorpha</taxon>
        <taxon>Diplogasteroidea</taxon>
        <taxon>Neodiplogasteridae</taxon>
        <taxon>Pristionchus</taxon>
    </lineage>
</organism>
<dbReference type="InterPro" id="IPR057507">
    <property type="entry name" value="Sha_B-like_N"/>
</dbReference>
<feature type="signal peptide" evidence="3">
    <location>
        <begin position="1"/>
        <end position="18"/>
    </location>
</feature>
<feature type="non-terminal residue" evidence="5">
    <location>
        <position position="1"/>
    </location>
</feature>
<gene>
    <name evidence="5" type="ORF">PFISCL1PPCAC_13772</name>
</gene>
<feature type="compositionally biased region" description="Pro residues" evidence="1">
    <location>
        <begin position="513"/>
        <end position="525"/>
    </location>
</feature>
<feature type="chain" id="PRO_5043372081" description="Shavenoid isoform B-like N-terminal domain-containing protein" evidence="3">
    <location>
        <begin position="19"/>
        <end position="601"/>
    </location>
</feature>
<keyword evidence="3" id="KW-0732">Signal</keyword>
<evidence type="ECO:0000256" key="1">
    <source>
        <dbReference type="SAM" id="MobiDB-lite"/>
    </source>
</evidence>
<reference evidence="5" key="1">
    <citation type="submission" date="2023-10" db="EMBL/GenBank/DDBJ databases">
        <title>Genome assembly of Pristionchus species.</title>
        <authorList>
            <person name="Yoshida K."/>
            <person name="Sommer R.J."/>
        </authorList>
    </citation>
    <scope>NUCLEOTIDE SEQUENCE</scope>
    <source>
        <strain evidence="5">RS5133</strain>
    </source>
</reference>
<dbReference type="Proteomes" id="UP001432322">
    <property type="component" value="Unassembled WGS sequence"/>
</dbReference>
<evidence type="ECO:0000256" key="2">
    <source>
        <dbReference type="SAM" id="Phobius"/>
    </source>
</evidence>
<keyword evidence="2" id="KW-0812">Transmembrane</keyword>
<keyword evidence="6" id="KW-1185">Reference proteome</keyword>
<evidence type="ECO:0000259" key="4">
    <source>
        <dbReference type="Pfam" id="PF23328"/>
    </source>
</evidence>
<evidence type="ECO:0000313" key="5">
    <source>
        <dbReference type="EMBL" id="GMT22475.1"/>
    </source>
</evidence>
<evidence type="ECO:0000313" key="6">
    <source>
        <dbReference type="Proteomes" id="UP001432322"/>
    </source>
</evidence>
<feature type="domain" description="Shavenoid isoform B-like N-terminal" evidence="4">
    <location>
        <begin position="30"/>
        <end position="93"/>
    </location>
</feature>
<proteinExistence type="predicted"/>
<feature type="region of interest" description="Disordered" evidence="1">
    <location>
        <begin position="316"/>
        <end position="341"/>
    </location>
</feature>
<evidence type="ECO:0000256" key="3">
    <source>
        <dbReference type="SAM" id="SignalP"/>
    </source>
</evidence>
<feature type="compositionally biased region" description="Acidic residues" evidence="1">
    <location>
        <begin position="467"/>
        <end position="477"/>
    </location>
</feature>
<feature type="region of interest" description="Disordered" evidence="1">
    <location>
        <begin position="429"/>
        <end position="601"/>
    </location>
</feature>
<dbReference type="PANTHER" id="PTHR39387">
    <property type="entry name" value="SHAVENOID, ISOFORM B"/>
    <property type="match status" value="1"/>
</dbReference>
<sequence length="601" mass="66106">SPLLLSLPLLLLLPIITPLPSFPLSPLRAVQRRRLLPDLIKPTFCPTPCEKVFGADSRDSSAELREDSIGPCLCFCPHDRPVYLNALGFCIERPPGTSREECHSAVVFDEFPLDEVPVLAIEGPEGGEKTLNTTLNWSSDFILSANFTPSCHISDVLVDSALHRWDSSSDVNFFLNTTEEGGKPRVIFNGTDEEAMNLSGAVVQLKVACRALSERVARRDDEVHLRPPLMCITFRVEGESVAAPLELFHGENTAQVVVLGTVALVLLLALIASGLAYFVCWRIQKQRLIGNIQLQFIAHLKSANLAQVHGNTMSPLPHHQPGHHRQMSISSSSGSSHGVSNGGVVQKRRLYFSSDFFEPDCLLNPPPMAEQFLCDIRRMIDMARERIKARRFLPRMHPVFEADDEDEQQHDDVPRTARDRAALGVVVCPLDPSSAAPSPAEESPRSAKSTDSGRETLDSSTSSDDSKSEEDEEEEKEQEMQGGEAQEPAIRPKKQRTSAIPVPPSMSTRTSKPTPPAIPPKPTPSMIPRLGAASPKMQSRSLSAPGQLVEDGRPQASAPSFLPGPSQRRHERRKAYAVFPVDPMLNKSLPRRPRRAASTEQ</sequence>